<dbReference type="Proteomes" id="UP001268542">
    <property type="component" value="Unassembled WGS sequence"/>
</dbReference>
<accession>A0ABU3Q2K6</accession>
<evidence type="ECO:0000313" key="1">
    <source>
        <dbReference type="EMBL" id="MDT9595305.1"/>
    </source>
</evidence>
<gene>
    <name evidence="1" type="ORF">RDV89_19615</name>
</gene>
<keyword evidence="2" id="KW-1185">Reference proteome</keyword>
<protein>
    <submittedName>
        <fullName evidence="1">Uncharacterized protein</fullName>
    </submittedName>
</protein>
<proteinExistence type="predicted"/>
<dbReference type="EMBL" id="JAVYII010000011">
    <property type="protein sequence ID" value="MDT9595305.1"/>
    <property type="molecule type" value="Genomic_DNA"/>
</dbReference>
<evidence type="ECO:0000313" key="2">
    <source>
        <dbReference type="Proteomes" id="UP001268542"/>
    </source>
</evidence>
<dbReference type="RefSeq" id="WP_315735909.1">
    <property type="nucleotide sequence ID" value="NZ_JAVYII010000011.1"/>
</dbReference>
<comment type="caution">
    <text evidence="1">The sequence shown here is derived from an EMBL/GenBank/DDBJ whole genome shotgun (WGS) entry which is preliminary data.</text>
</comment>
<name>A0ABU3Q2K6_9ACTN</name>
<sequence length="53" mass="5452">MSDWSRGVLTALLALPIASMMFDSLAVAVAFAIPTGVIAALFFGPARPATDEA</sequence>
<reference evidence="1 2" key="1">
    <citation type="submission" date="2023-08" db="EMBL/GenBank/DDBJ databases">
        <title>Nocardioides seae sp. nov., a bacterium isolated from a soil.</title>
        <authorList>
            <person name="Wang X."/>
        </authorList>
    </citation>
    <scope>NUCLEOTIDE SEQUENCE [LARGE SCALE GENOMIC DNA]</scope>
    <source>
        <strain evidence="1 2">YZH12</strain>
    </source>
</reference>
<organism evidence="1 2">
    <name type="scientific">Nocardioides imazamoxiresistens</name>
    <dbReference type="NCBI Taxonomy" id="3231893"/>
    <lineage>
        <taxon>Bacteria</taxon>
        <taxon>Bacillati</taxon>
        <taxon>Actinomycetota</taxon>
        <taxon>Actinomycetes</taxon>
        <taxon>Propionibacteriales</taxon>
        <taxon>Nocardioidaceae</taxon>
        <taxon>Nocardioides</taxon>
    </lineage>
</organism>